<dbReference type="EMBL" id="QXFV01007673">
    <property type="protein sequence ID" value="KAE8958278.1"/>
    <property type="molecule type" value="Genomic_DNA"/>
</dbReference>
<comment type="subcellular location">
    <subcellularLocation>
        <location evidence="1 5">Secreted</location>
    </subcellularLocation>
</comment>
<gene>
    <name evidence="7" type="ORF">PR001_g31109</name>
    <name evidence="6" type="ORF">PR002_g30970</name>
</gene>
<comment type="function">
    <text evidence="5">Effector that suppresses plant defense responses during pathogen infection.</text>
</comment>
<feature type="chain" id="PRO_5034168822" description="RxLR effector protein" evidence="5">
    <location>
        <begin position="23"/>
        <end position="166"/>
    </location>
</feature>
<dbReference type="Proteomes" id="UP000429607">
    <property type="component" value="Unassembled WGS sequence"/>
</dbReference>
<keyword evidence="4 5" id="KW-0732">Signal</keyword>
<keyword evidence="3 5" id="KW-0964">Secreted</keyword>
<name>A0A6A3GN38_9STRA</name>
<evidence type="ECO:0000313" key="8">
    <source>
        <dbReference type="Proteomes" id="UP000429607"/>
    </source>
</evidence>
<proteinExistence type="inferred from homology"/>
<evidence type="ECO:0000256" key="4">
    <source>
        <dbReference type="ARBA" id="ARBA00022729"/>
    </source>
</evidence>
<evidence type="ECO:0000313" key="9">
    <source>
        <dbReference type="Proteomes" id="UP000435112"/>
    </source>
</evidence>
<dbReference type="Pfam" id="PF16810">
    <property type="entry name" value="RXLR"/>
    <property type="match status" value="1"/>
</dbReference>
<accession>A0A6A3GN38</accession>
<dbReference type="AlphaFoldDB" id="A0A6A3GN38"/>
<comment type="caution">
    <text evidence="6">The sequence shown here is derived from an EMBL/GenBank/DDBJ whole genome shotgun (WGS) entry which is preliminary data.</text>
</comment>
<evidence type="ECO:0000256" key="1">
    <source>
        <dbReference type="ARBA" id="ARBA00004613"/>
    </source>
</evidence>
<evidence type="ECO:0000256" key="5">
    <source>
        <dbReference type="RuleBase" id="RU367124"/>
    </source>
</evidence>
<sequence>MRLSSLLLGVTALLLDSTNAAASIEETNTAQQVSGDKISASDDENRGKRFLRTDQGNKWDVEEDDEERVWNVIKLKKTDRLNTRLTSSVKVAAEKLKSGVTLRDIDRLNTRLSKSEKLPAKKSGVKLSDADRLNTRFTRNADLQNLKYVIKQRKRLQTPVSKKLAA</sequence>
<evidence type="ECO:0000313" key="7">
    <source>
        <dbReference type="EMBL" id="KAE8958278.1"/>
    </source>
</evidence>
<protein>
    <recommendedName>
        <fullName evidence="5">RxLR effector protein</fullName>
    </recommendedName>
</protein>
<dbReference type="Proteomes" id="UP000435112">
    <property type="component" value="Unassembled WGS sequence"/>
</dbReference>
<reference evidence="8 9" key="1">
    <citation type="submission" date="2018-09" db="EMBL/GenBank/DDBJ databases">
        <title>Genomic investigation of the strawberry pathogen Phytophthora fragariae indicates pathogenicity is determined by transcriptional variation in three key races.</title>
        <authorList>
            <person name="Adams T.M."/>
            <person name="Armitage A.D."/>
            <person name="Sobczyk M.K."/>
            <person name="Bates H.J."/>
            <person name="Dunwell J.M."/>
            <person name="Nellist C.F."/>
            <person name="Harrison R.J."/>
        </authorList>
    </citation>
    <scope>NUCLEOTIDE SEQUENCE [LARGE SCALE GENOMIC DNA]</scope>
    <source>
        <strain evidence="7 8">SCRP249</strain>
        <strain evidence="6 9">SCRP324</strain>
    </source>
</reference>
<evidence type="ECO:0000256" key="2">
    <source>
        <dbReference type="ARBA" id="ARBA00010400"/>
    </source>
</evidence>
<comment type="similarity">
    <text evidence="2 5">Belongs to the RxLR effector family.</text>
</comment>
<dbReference type="InterPro" id="IPR031825">
    <property type="entry name" value="RXLR"/>
</dbReference>
<organism evidence="6 9">
    <name type="scientific">Phytophthora rubi</name>
    <dbReference type="NCBI Taxonomy" id="129364"/>
    <lineage>
        <taxon>Eukaryota</taxon>
        <taxon>Sar</taxon>
        <taxon>Stramenopiles</taxon>
        <taxon>Oomycota</taxon>
        <taxon>Peronosporomycetes</taxon>
        <taxon>Peronosporales</taxon>
        <taxon>Peronosporaceae</taxon>
        <taxon>Phytophthora</taxon>
    </lineage>
</organism>
<comment type="domain">
    <text evidence="5">The RxLR-dEER motif acts to carry the protein into the host cell cytoplasm through binding to cell surface phosphatidylinositol-3-phosphate.</text>
</comment>
<dbReference type="OrthoDB" id="10492403at2759"/>
<dbReference type="EMBL" id="QXFU01007614">
    <property type="protein sequence ID" value="KAE8958120.1"/>
    <property type="molecule type" value="Genomic_DNA"/>
</dbReference>
<evidence type="ECO:0000313" key="6">
    <source>
        <dbReference type="EMBL" id="KAE8958120.1"/>
    </source>
</evidence>
<feature type="signal peptide" evidence="5">
    <location>
        <begin position="1"/>
        <end position="22"/>
    </location>
</feature>
<evidence type="ECO:0000256" key="3">
    <source>
        <dbReference type="ARBA" id="ARBA00022525"/>
    </source>
</evidence>
<dbReference type="GO" id="GO:0005576">
    <property type="term" value="C:extracellular region"/>
    <property type="evidence" value="ECO:0007669"/>
    <property type="project" value="UniProtKB-SubCell"/>
</dbReference>